<evidence type="ECO:0000313" key="4">
    <source>
        <dbReference type="Proteomes" id="UP000439314"/>
    </source>
</evidence>
<name>A0A6N7Q8P4_9XANT</name>
<keyword evidence="3" id="KW-1185">Reference proteome</keyword>
<protein>
    <recommendedName>
        <fullName evidence="5">DUF3806 domain-containing protein</fullName>
    </recommendedName>
</protein>
<dbReference type="RefSeq" id="WP_148828259.1">
    <property type="nucleotide sequence ID" value="NZ_CP132342.1"/>
</dbReference>
<dbReference type="Proteomes" id="UP000439314">
    <property type="component" value="Unassembled WGS sequence"/>
</dbReference>
<accession>A0A6N7Q8P4</accession>
<proteinExistence type="predicted"/>
<dbReference type="AlphaFoldDB" id="A0A6N7Q8P4"/>
<evidence type="ECO:0000313" key="3">
    <source>
        <dbReference type="Proteomes" id="UP000437931"/>
    </source>
</evidence>
<gene>
    <name evidence="1" type="ORF">GIY21_10390</name>
    <name evidence="2" type="ORF">GIY22_10385</name>
</gene>
<evidence type="ECO:0008006" key="5">
    <source>
        <dbReference type="Google" id="ProtNLM"/>
    </source>
</evidence>
<dbReference type="EMBL" id="WJPN01000007">
    <property type="protein sequence ID" value="MRH00699.1"/>
    <property type="molecule type" value="Genomic_DNA"/>
</dbReference>
<reference evidence="3 4" key="1">
    <citation type="submission" date="2019-11" db="EMBL/GenBank/DDBJ databases">
        <title>First report of rice panicle blight caused by Xanthomonas sp. in Iran.</title>
        <authorList>
            <person name="Mirghasempour S.A."/>
            <person name="Huang S."/>
            <person name="Brady C.L."/>
            <person name="Studholme D.J."/>
        </authorList>
    </citation>
    <scope>NUCLEOTIDE SEQUENCE [LARGE SCALE GENOMIC DNA]</scope>
    <source>
        <strain evidence="1 4">ASD011</strain>
        <strain evidence="3">SAM114</strain>
    </source>
</reference>
<organism evidence="1 4">
    <name type="scientific">Xanthomonas sontii</name>
    <dbReference type="NCBI Taxonomy" id="2650745"/>
    <lineage>
        <taxon>Bacteria</taxon>
        <taxon>Pseudomonadati</taxon>
        <taxon>Pseudomonadota</taxon>
        <taxon>Gammaproteobacteria</taxon>
        <taxon>Lysobacterales</taxon>
        <taxon>Lysobacteraceae</taxon>
        <taxon>Xanthomonas</taxon>
    </lineage>
</organism>
<reference evidence="2" key="2">
    <citation type="journal article" date="2020" name="Plant Dis.">
        <title>A Grain Rot of Rice in Iran Caused by a Xanthomonas Strain Closely Related to X. sacchari.</title>
        <authorList>
            <person name="Mirghasempour S.A."/>
            <person name="Huang S."/>
            <person name="Studholme D.J."/>
            <person name="Brady C.L."/>
        </authorList>
    </citation>
    <scope>NUCLEOTIDE SEQUENCE</scope>
    <source>
        <strain evidence="2">SAM114</strain>
    </source>
</reference>
<evidence type="ECO:0000313" key="1">
    <source>
        <dbReference type="EMBL" id="MRH00699.1"/>
    </source>
</evidence>
<comment type="caution">
    <text evidence="1">The sequence shown here is derived from an EMBL/GenBank/DDBJ whole genome shotgun (WGS) entry which is preliminary data.</text>
</comment>
<dbReference type="Proteomes" id="UP000437931">
    <property type="component" value="Unassembled WGS sequence"/>
</dbReference>
<dbReference type="EMBL" id="WJPM01000007">
    <property type="protein sequence ID" value="MRH75031.1"/>
    <property type="molecule type" value="Genomic_DNA"/>
</dbReference>
<sequence>MSKYTFEIEHFLSDCEVAALEAECAPSLRMLNLRYTPDVDLSQGHLPDAEYLDVVRTSWLLDEATDRPEHTMLVEGLGFAFGKLLQQRTTLRWCMVRDSYGTFFSMGRLDANPAKISVPVFSYVEKRETLMNGEVFSDFFKQVSPDVLGA</sequence>
<evidence type="ECO:0000313" key="2">
    <source>
        <dbReference type="EMBL" id="MRH75031.1"/>
    </source>
</evidence>